<evidence type="ECO:0000256" key="4">
    <source>
        <dbReference type="ARBA" id="ARBA00022692"/>
    </source>
</evidence>
<keyword evidence="9" id="KW-1185">Reference proteome</keyword>
<evidence type="ECO:0000256" key="1">
    <source>
        <dbReference type="ARBA" id="ARBA00004651"/>
    </source>
</evidence>
<comment type="similarity">
    <text evidence="2">Belongs to the DoxX family.</text>
</comment>
<accession>A0ABQ6A8H0</accession>
<proteinExistence type="inferred from homology"/>
<feature type="transmembrane region" description="Helical" evidence="7">
    <location>
        <begin position="65"/>
        <end position="87"/>
    </location>
</feature>
<keyword evidence="3" id="KW-1003">Cell membrane</keyword>
<keyword evidence="5 7" id="KW-1133">Transmembrane helix</keyword>
<reference evidence="9" key="1">
    <citation type="journal article" date="2019" name="Int. J. Syst. Evol. Microbiol.">
        <title>The Global Catalogue of Microorganisms (GCM) 10K type strain sequencing project: providing services to taxonomists for standard genome sequencing and annotation.</title>
        <authorList>
            <consortium name="The Broad Institute Genomics Platform"/>
            <consortium name="The Broad Institute Genome Sequencing Center for Infectious Disease"/>
            <person name="Wu L."/>
            <person name="Ma J."/>
        </authorList>
    </citation>
    <scope>NUCLEOTIDE SEQUENCE [LARGE SCALE GENOMIC DNA]</scope>
    <source>
        <strain evidence="9">NBRC 112502</strain>
    </source>
</reference>
<gene>
    <name evidence="8" type="ORF">GCM10010909_28820</name>
</gene>
<evidence type="ECO:0008006" key="10">
    <source>
        <dbReference type="Google" id="ProtNLM"/>
    </source>
</evidence>
<protein>
    <recommendedName>
        <fullName evidence="10">DoxX family protein</fullName>
    </recommendedName>
</protein>
<dbReference type="EMBL" id="BSOS01000080">
    <property type="protein sequence ID" value="GLR68201.1"/>
    <property type="molecule type" value="Genomic_DNA"/>
</dbReference>
<keyword evidence="4 7" id="KW-0812">Transmembrane</keyword>
<evidence type="ECO:0000256" key="5">
    <source>
        <dbReference type="ARBA" id="ARBA00022989"/>
    </source>
</evidence>
<evidence type="ECO:0000313" key="8">
    <source>
        <dbReference type="EMBL" id="GLR68201.1"/>
    </source>
</evidence>
<evidence type="ECO:0000256" key="3">
    <source>
        <dbReference type="ARBA" id="ARBA00022475"/>
    </source>
</evidence>
<evidence type="ECO:0000256" key="6">
    <source>
        <dbReference type="ARBA" id="ARBA00023136"/>
    </source>
</evidence>
<evidence type="ECO:0000256" key="2">
    <source>
        <dbReference type="ARBA" id="ARBA00006679"/>
    </source>
</evidence>
<dbReference type="RefSeq" id="WP_284259043.1">
    <property type="nucleotide sequence ID" value="NZ_BSOS01000080.1"/>
</dbReference>
<evidence type="ECO:0000313" key="9">
    <source>
        <dbReference type="Proteomes" id="UP001156641"/>
    </source>
</evidence>
<dbReference type="PANTHER" id="PTHR33452:SF1">
    <property type="entry name" value="INNER MEMBRANE PROTEIN YPHA-RELATED"/>
    <property type="match status" value="1"/>
</dbReference>
<evidence type="ECO:0000256" key="7">
    <source>
        <dbReference type="SAM" id="Phobius"/>
    </source>
</evidence>
<dbReference type="Proteomes" id="UP001156641">
    <property type="component" value="Unassembled WGS sequence"/>
</dbReference>
<organism evidence="8 9">
    <name type="scientific">Acidocella aquatica</name>
    <dbReference type="NCBI Taxonomy" id="1922313"/>
    <lineage>
        <taxon>Bacteria</taxon>
        <taxon>Pseudomonadati</taxon>
        <taxon>Pseudomonadota</taxon>
        <taxon>Alphaproteobacteria</taxon>
        <taxon>Acetobacterales</taxon>
        <taxon>Acidocellaceae</taxon>
        <taxon>Acidocella</taxon>
    </lineage>
</organism>
<name>A0ABQ6A8H0_9PROT</name>
<dbReference type="InterPro" id="IPR051907">
    <property type="entry name" value="DoxX-like_oxidoreductase"/>
</dbReference>
<comment type="subcellular location">
    <subcellularLocation>
        <location evidence="1">Cell membrane</location>
        <topology evidence="1">Multi-pass membrane protein</topology>
    </subcellularLocation>
</comment>
<feature type="transmembrane region" description="Helical" evidence="7">
    <location>
        <begin position="99"/>
        <end position="120"/>
    </location>
</feature>
<feature type="transmembrane region" description="Helical" evidence="7">
    <location>
        <begin position="126"/>
        <end position="147"/>
    </location>
</feature>
<sequence>MSDVAIQRPAMLPVRMLNKLTGCFQLVPYWLVALTARAALAQVFWSSAQTHLANWDTTLYMFANSYQVPLLPPVFSAYLSVTMEVAMPPLLLLGLATRYAALALLGMTAVIEIFVYPQAWPTHIQWAAMMLVLISQGGGALSVDALLKRFMGRGRK</sequence>
<comment type="caution">
    <text evidence="8">The sequence shown here is derived from an EMBL/GenBank/DDBJ whole genome shotgun (WGS) entry which is preliminary data.</text>
</comment>
<dbReference type="PANTHER" id="PTHR33452">
    <property type="entry name" value="OXIDOREDUCTASE CATD-RELATED"/>
    <property type="match status" value="1"/>
</dbReference>
<keyword evidence="6 7" id="KW-0472">Membrane</keyword>
<dbReference type="InterPro" id="IPR032808">
    <property type="entry name" value="DoxX"/>
</dbReference>
<dbReference type="Pfam" id="PF07681">
    <property type="entry name" value="DoxX"/>
    <property type="match status" value="1"/>
</dbReference>